<evidence type="ECO:0000256" key="2">
    <source>
        <dbReference type="SAM" id="SignalP"/>
    </source>
</evidence>
<name>A0A6A6CZL3_ZASCE</name>
<dbReference type="AlphaFoldDB" id="A0A6A6CZL3"/>
<sequence length="105" mass="11597">MWATEWGILICCRTWTCHGGSQSCPPYGGTSWEKKKKKKKKGPRSQRLCGSPINHCRYGIANVAASLVALIRLVSPKSHHQCQQTCHLVLGDTTYNASQPSSHCT</sequence>
<gene>
    <name evidence="3" type="ORF">M409DRAFT_50273</name>
</gene>
<dbReference type="GeneID" id="54564771"/>
<proteinExistence type="predicted"/>
<evidence type="ECO:0000256" key="1">
    <source>
        <dbReference type="SAM" id="MobiDB-lite"/>
    </source>
</evidence>
<protein>
    <recommendedName>
        <fullName evidence="5">Secreted protein</fullName>
    </recommendedName>
</protein>
<dbReference type="EMBL" id="ML993582">
    <property type="protein sequence ID" value="KAF2171598.1"/>
    <property type="molecule type" value="Genomic_DNA"/>
</dbReference>
<dbReference type="Proteomes" id="UP000799537">
    <property type="component" value="Unassembled WGS sequence"/>
</dbReference>
<accession>A0A6A6CZL3</accession>
<feature type="chain" id="PRO_5025683062" description="Secreted protein" evidence="2">
    <location>
        <begin position="20"/>
        <end position="105"/>
    </location>
</feature>
<organism evidence="3 4">
    <name type="scientific">Zasmidium cellare ATCC 36951</name>
    <dbReference type="NCBI Taxonomy" id="1080233"/>
    <lineage>
        <taxon>Eukaryota</taxon>
        <taxon>Fungi</taxon>
        <taxon>Dikarya</taxon>
        <taxon>Ascomycota</taxon>
        <taxon>Pezizomycotina</taxon>
        <taxon>Dothideomycetes</taxon>
        <taxon>Dothideomycetidae</taxon>
        <taxon>Mycosphaerellales</taxon>
        <taxon>Mycosphaerellaceae</taxon>
        <taxon>Zasmidium</taxon>
    </lineage>
</organism>
<dbReference type="RefSeq" id="XP_033672487.1">
    <property type="nucleotide sequence ID" value="XM_033811499.1"/>
</dbReference>
<evidence type="ECO:0000313" key="4">
    <source>
        <dbReference type="Proteomes" id="UP000799537"/>
    </source>
</evidence>
<evidence type="ECO:0008006" key="5">
    <source>
        <dbReference type="Google" id="ProtNLM"/>
    </source>
</evidence>
<feature type="compositionally biased region" description="Basic residues" evidence="1">
    <location>
        <begin position="34"/>
        <end position="44"/>
    </location>
</feature>
<evidence type="ECO:0000313" key="3">
    <source>
        <dbReference type="EMBL" id="KAF2171598.1"/>
    </source>
</evidence>
<feature type="signal peptide" evidence="2">
    <location>
        <begin position="1"/>
        <end position="19"/>
    </location>
</feature>
<keyword evidence="4" id="KW-1185">Reference proteome</keyword>
<feature type="region of interest" description="Disordered" evidence="1">
    <location>
        <begin position="20"/>
        <end position="48"/>
    </location>
</feature>
<reference evidence="3" key="1">
    <citation type="journal article" date="2020" name="Stud. Mycol.">
        <title>101 Dothideomycetes genomes: a test case for predicting lifestyles and emergence of pathogens.</title>
        <authorList>
            <person name="Haridas S."/>
            <person name="Albert R."/>
            <person name="Binder M."/>
            <person name="Bloem J."/>
            <person name="Labutti K."/>
            <person name="Salamov A."/>
            <person name="Andreopoulos B."/>
            <person name="Baker S."/>
            <person name="Barry K."/>
            <person name="Bills G."/>
            <person name="Bluhm B."/>
            <person name="Cannon C."/>
            <person name="Castanera R."/>
            <person name="Culley D."/>
            <person name="Daum C."/>
            <person name="Ezra D."/>
            <person name="Gonzalez J."/>
            <person name="Henrissat B."/>
            <person name="Kuo A."/>
            <person name="Liang C."/>
            <person name="Lipzen A."/>
            <person name="Lutzoni F."/>
            <person name="Magnuson J."/>
            <person name="Mondo S."/>
            <person name="Nolan M."/>
            <person name="Ohm R."/>
            <person name="Pangilinan J."/>
            <person name="Park H.-J."/>
            <person name="Ramirez L."/>
            <person name="Alfaro M."/>
            <person name="Sun H."/>
            <person name="Tritt A."/>
            <person name="Yoshinaga Y."/>
            <person name="Zwiers L.-H."/>
            <person name="Turgeon B."/>
            <person name="Goodwin S."/>
            <person name="Spatafora J."/>
            <person name="Crous P."/>
            <person name="Grigoriev I."/>
        </authorList>
    </citation>
    <scope>NUCLEOTIDE SEQUENCE</scope>
    <source>
        <strain evidence="3">ATCC 36951</strain>
    </source>
</reference>
<keyword evidence="2" id="KW-0732">Signal</keyword>